<sequence length="180" mass="21408">MDLLEQLTKIELLELARQHQIKASSKLKKKELMILLSSMPISDNFYRPARQKKPKKTRYSIITPNKTIQIREKREIIILPQSHVRVFLIWKASLEYNLHTQAWLIKTDKGYMEKVPPSSRSMFLDRKYTKNNIKLFRIKQNGDIEFFAEVKGKIPKYNIPPQKDILHHFDKYNSSGLHFK</sequence>
<evidence type="ECO:0008006" key="3">
    <source>
        <dbReference type="Google" id="ProtNLM"/>
    </source>
</evidence>
<dbReference type="Proteomes" id="UP000240042">
    <property type="component" value="Unassembled WGS sequence"/>
</dbReference>
<dbReference type="EMBL" id="FOKY01000006">
    <property type="protein sequence ID" value="SFB81223.1"/>
    <property type="molecule type" value="Genomic_DNA"/>
</dbReference>
<protein>
    <recommendedName>
        <fullName evidence="3">Rho termination factor, N-terminal domain</fullName>
    </recommendedName>
</protein>
<accession>A0A1I1E8E8</accession>
<evidence type="ECO:0000313" key="2">
    <source>
        <dbReference type="Proteomes" id="UP000240042"/>
    </source>
</evidence>
<reference evidence="2" key="1">
    <citation type="submission" date="2016-10" db="EMBL/GenBank/DDBJ databases">
        <authorList>
            <person name="Varghese N."/>
            <person name="Submissions S."/>
        </authorList>
    </citation>
    <scope>NUCLEOTIDE SEQUENCE [LARGE SCALE GENOMIC DNA]</scope>
    <source>
        <strain evidence="2">ATCC 43811</strain>
    </source>
</reference>
<name>A0A1I1E8E8_BREAD</name>
<evidence type="ECO:0000313" key="1">
    <source>
        <dbReference type="EMBL" id="SFB81223.1"/>
    </source>
</evidence>
<dbReference type="STRING" id="34097.SAMN02745150_00900"/>
<gene>
    <name evidence="1" type="ORF">SAMN02745150_00900</name>
</gene>
<keyword evidence="2" id="KW-1185">Reference proteome</keyword>
<organism evidence="1 2">
    <name type="scientific">Brevinema andersonii</name>
    <dbReference type="NCBI Taxonomy" id="34097"/>
    <lineage>
        <taxon>Bacteria</taxon>
        <taxon>Pseudomonadati</taxon>
        <taxon>Spirochaetota</taxon>
        <taxon>Spirochaetia</taxon>
        <taxon>Brevinematales</taxon>
        <taxon>Brevinemataceae</taxon>
        <taxon>Brevinema</taxon>
    </lineage>
</organism>
<proteinExistence type="predicted"/>
<dbReference type="RefSeq" id="WP_092319066.1">
    <property type="nucleotide sequence ID" value="NZ_FOKY01000006.1"/>
</dbReference>
<dbReference type="AlphaFoldDB" id="A0A1I1E8E8"/>